<dbReference type="Proteomes" id="UP001139157">
    <property type="component" value="Unassembled WGS sequence"/>
</dbReference>
<evidence type="ECO:0000313" key="4">
    <source>
        <dbReference type="Proteomes" id="UP001139157"/>
    </source>
</evidence>
<evidence type="ECO:0000313" key="3">
    <source>
        <dbReference type="EMBL" id="MCM6773142.1"/>
    </source>
</evidence>
<dbReference type="InterPro" id="IPR010121">
    <property type="entry name" value="Pyruvate_phosphate_dikinase"/>
</dbReference>
<dbReference type="InterPro" id="IPR008279">
    <property type="entry name" value="PEP-util_enz_mobile_dom"/>
</dbReference>
<organism evidence="3 4">
    <name type="scientific">Nocardia pulmonis</name>
    <dbReference type="NCBI Taxonomy" id="2951408"/>
    <lineage>
        <taxon>Bacteria</taxon>
        <taxon>Bacillati</taxon>
        <taxon>Actinomycetota</taxon>
        <taxon>Actinomycetes</taxon>
        <taxon>Mycobacteriales</taxon>
        <taxon>Nocardiaceae</taxon>
        <taxon>Nocardia</taxon>
    </lineage>
</organism>
<sequence>MSASKITRERLGNKGFHLHLLSERGYPVPPFAVLDGPAIRAGVDRASIAALLDRLRGEAATRMAVEPEAVAFAVRSSPPVSMPGMMDTLLGLGVGETAVPALTARLGSAELARTLLRIGERDLRTHLGERVPEEPVDQVHAAVAAVRDSWNNERARDYRRDQGISDGLAPAVVVQAMVFGLGERSGSGVVFSHDPLTGARGMHGEYLSASTGAALVAGQVTPEGLARLARESPAAHAELDRFVGELFAWQRVLIEVEFVVERGRLWLVQLRAATASEAVRTVVTIDAWRSGLLDRATALVRLSPRALCAEDRQEAAAGHGRLLATGIGAAGGVATGRVVRTVEEALAHAGEPVVLLRPTTEPEDFLGMTQSAGIITLAGGFGSHAAVVARELGRPAVVGARFTDPDWPDAPHAAATVTVCGTTGRVWEGRVPAVSRPAVDWPADLLGDAPPDGERPARLRELLAANEKGRR</sequence>
<dbReference type="Gene3D" id="1.10.189.10">
    <property type="entry name" value="Pyruvate Phosphate Dikinase, domain 2"/>
    <property type="match status" value="1"/>
</dbReference>
<dbReference type="Gene3D" id="3.30.470.20">
    <property type="entry name" value="ATP-grasp fold, B domain"/>
    <property type="match status" value="1"/>
</dbReference>
<gene>
    <name evidence="3" type="ORF">NDR86_06625</name>
</gene>
<dbReference type="Pfam" id="PF00391">
    <property type="entry name" value="PEP-utilizers"/>
    <property type="match status" value="1"/>
</dbReference>
<dbReference type="Gene3D" id="3.50.30.10">
    <property type="entry name" value="Phosphohistidine domain"/>
    <property type="match status" value="1"/>
</dbReference>
<dbReference type="GO" id="GO:0016301">
    <property type="term" value="F:kinase activity"/>
    <property type="evidence" value="ECO:0007669"/>
    <property type="project" value="InterPro"/>
</dbReference>
<dbReference type="PANTHER" id="PTHR22931:SF9">
    <property type="entry name" value="PYRUVATE, PHOSPHATE DIKINASE 1, CHLOROPLASTIC"/>
    <property type="match status" value="1"/>
</dbReference>
<reference evidence="3" key="1">
    <citation type="submission" date="2022-06" db="EMBL/GenBank/DDBJ databases">
        <title>Novel species in genus nocardia.</title>
        <authorList>
            <person name="Li F."/>
        </authorList>
    </citation>
    <scope>NUCLEOTIDE SEQUENCE</scope>
    <source>
        <strain evidence="3">CDC141</strain>
    </source>
</reference>
<dbReference type="InterPro" id="IPR002192">
    <property type="entry name" value="PPDK_AMP/ATP-bd"/>
</dbReference>
<accession>A0A9X2E2N1</accession>
<protein>
    <submittedName>
        <fullName evidence="3">PEP-utilizing enzyme</fullName>
    </submittedName>
</protein>
<feature type="domain" description="Pyruvate phosphate dikinase AMP/ATP-binding" evidence="2">
    <location>
        <begin position="66"/>
        <end position="227"/>
    </location>
</feature>
<name>A0A9X2E2N1_9NOCA</name>
<dbReference type="SUPFAM" id="SSF56059">
    <property type="entry name" value="Glutathione synthetase ATP-binding domain-like"/>
    <property type="match status" value="1"/>
</dbReference>
<dbReference type="InterPro" id="IPR013815">
    <property type="entry name" value="ATP_grasp_subdomain_1"/>
</dbReference>
<dbReference type="GO" id="GO:0050242">
    <property type="term" value="F:pyruvate, phosphate dikinase activity"/>
    <property type="evidence" value="ECO:0007669"/>
    <property type="project" value="InterPro"/>
</dbReference>
<dbReference type="AlphaFoldDB" id="A0A9X2E2N1"/>
<feature type="domain" description="PEP-utilising enzyme mobile" evidence="1">
    <location>
        <begin position="351"/>
        <end position="424"/>
    </location>
</feature>
<dbReference type="InterPro" id="IPR036637">
    <property type="entry name" value="Phosphohistidine_dom_sf"/>
</dbReference>
<dbReference type="SUPFAM" id="SSF52009">
    <property type="entry name" value="Phosphohistidine domain"/>
    <property type="match status" value="1"/>
</dbReference>
<dbReference type="RefSeq" id="WP_251910122.1">
    <property type="nucleotide sequence ID" value="NZ_JAMRXG010000002.1"/>
</dbReference>
<evidence type="ECO:0000259" key="1">
    <source>
        <dbReference type="Pfam" id="PF00391"/>
    </source>
</evidence>
<keyword evidence="4" id="KW-1185">Reference proteome</keyword>
<comment type="caution">
    <text evidence="3">The sequence shown here is derived from an EMBL/GenBank/DDBJ whole genome shotgun (WGS) entry which is preliminary data.</text>
</comment>
<dbReference type="Gene3D" id="3.30.1490.20">
    <property type="entry name" value="ATP-grasp fold, A domain"/>
    <property type="match status" value="1"/>
</dbReference>
<proteinExistence type="predicted"/>
<evidence type="ECO:0000259" key="2">
    <source>
        <dbReference type="Pfam" id="PF01326"/>
    </source>
</evidence>
<dbReference type="Pfam" id="PF01326">
    <property type="entry name" value="PPDK_N"/>
    <property type="match status" value="1"/>
</dbReference>
<dbReference type="GO" id="GO:0005524">
    <property type="term" value="F:ATP binding"/>
    <property type="evidence" value="ECO:0007669"/>
    <property type="project" value="InterPro"/>
</dbReference>
<dbReference type="EMBL" id="JAMRXG010000002">
    <property type="protein sequence ID" value="MCM6773142.1"/>
    <property type="molecule type" value="Genomic_DNA"/>
</dbReference>
<dbReference type="PANTHER" id="PTHR22931">
    <property type="entry name" value="PHOSPHOENOLPYRUVATE DIKINASE-RELATED"/>
    <property type="match status" value="1"/>
</dbReference>